<comment type="caution">
    <text evidence="1">The sequence shown here is derived from an EMBL/GenBank/DDBJ whole genome shotgun (WGS) entry which is preliminary data.</text>
</comment>
<sequence>MCKNGSTDRCNRSVQVSVVSEPIDSAVLQKASEHFTAVELFPLPEVKTSIVSRAYQLESQTRSALWSDGLRCFGKMKRINAGKIVSPWPERTQRDLLQTAKLTLGHRLTEQTPLRCSLCRLARRNESLGQKRSASISPLRRCVTSPESPL</sequence>
<accession>A0A6A4SAM9</accession>
<dbReference type="EMBL" id="VEVO01000015">
    <property type="protein sequence ID" value="KAF0030257.1"/>
    <property type="molecule type" value="Genomic_DNA"/>
</dbReference>
<reference evidence="1 2" key="1">
    <citation type="submission" date="2019-06" db="EMBL/GenBank/DDBJ databases">
        <title>Draft genomes of female and male turbot (Scophthalmus maximus).</title>
        <authorList>
            <person name="Xu H."/>
            <person name="Xu X.-W."/>
            <person name="Shao C."/>
            <person name="Chen S."/>
        </authorList>
    </citation>
    <scope>NUCLEOTIDE SEQUENCE [LARGE SCALE GENOMIC DNA]</scope>
    <source>
        <strain evidence="1">Ysfricsl-2016a</strain>
        <tissue evidence="1">Blood</tissue>
    </source>
</reference>
<organism evidence="1 2">
    <name type="scientific">Scophthalmus maximus</name>
    <name type="common">Turbot</name>
    <name type="synonym">Psetta maxima</name>
    <dbReference type="NCBI Taxonomy" id="52904"/>
    <lineage>
        <taxon>Eukaryota</taxon>
        <taxon>Metazoa</taxon>
        <taxon>Chordata</taxon>
        <taxon>Craniata</taxon>
        <taxon>Vertebrata</taxon>
        <taxon>Euteleostomi</taxon>
        <taxon>Actinopterygii</taxon>
        <taxon>Neopterygii</taxon>
        <taxon>Teleostei</taxon>
        <taxon>Neoteleostei</taxon>
        <taxon>Acanthomorphata</taxon>
        <taxon>Carangaria</taxon>
        <taxon>Pleuronectiformes</taxon>
        <taxon>Pleuronectoidei</taxon>
        <taxon>Scophthalmidae</taxon>
        <taxon>Scophthalmus</taxon>
    </lineage>
</organism>
<name>A0A6A4SAM9_SCOMX</name>
<evidence type="ECO:0000313" key="1">
    <source>
        <dbReference type="EMBL" id="KAF0030257.1"/>
    </source>
</evidence>
<protein>
    <submittedName>
        <fullName evidence="1">Uncharacterized protein</fullName>
    </submittedName>
</protein>
<dbReference type="AlphaFoldDB" id="A0A6A4SAM9"/>
<dbReference type="Proteomes" id="UP000438429">
    <property type="component" value="Unassembled WGS sequence"/>
</dbReference>
<evidence type="ECO:0000313" key="2">
    <source>
        <dbReference type="Proteomes" id="UP000438429"/>
    </source>
</evidence>
<proteinExistence type="predicted"/>
<gene>
    <name evidence="1" type="ORF">F2P81_016988</name>
</gene>